<dbReference type="PANTHER" id="PTHR30203:SF25">
    <property type="entry name" value="OUTER MEMBRANE PROTEIN-RELATED"/>
    <property type="match status" value="1"/>
</dbReference>
<gene>
    <name evidence="3" type="ORF">IGX34_16850</name>
</gene>
<protein>
    <submittedName>
        <fullName evidence="3">TolC family protein</fullName>
    </submittedName>
</protein>
<dbReference type="Gene3D" id="1.20.1600.10">
    <property type="entry name" value="Outer membrane efflux proteins (OEP)"/>
    <property type="match status" value="1"/>
</dbReference>
<keyword evidence="4" id="KW-1185">Reference proteome</keyword>
<organism evidence="3 4">
    <name type="scientific">Dyella acidiphila</name>
    <dbReference type="NCBI Taxonomy" id="2775866"/>
    <lineage>
        <taxon>Bacteria</taxon>
        <taxon>Pseudomonadati</taxon>
        <taxon>Pseudomonadota</taxon>
        <taxon>Gammaproteobacteria</taxon>
        <taxon>Lysobacterales</taxon>
        <taxon>Rhodanobacteraceae</taxon>
        <taxon>Dyella</taxon>
    </lineage>
</organism>
<dbReference type="Pfam" id="PF02321">
    <property type="entry name" value="OEP"/>
    <property type="match status" value="2"/>
</dbReference>
<feature type="signal peptide" evidence="2">
    <location>
        <begin position="1"/>
        <end position="22"/>
    </location>
</feature>
<comment type="subcellular location">
    <subcellularLocation>
        <location evidence="2">Cell outer membrane</location>
        <topology evidence="2">Lipid-anchor</topology>
    </subcellularLocation>
</comment>
<proteinExistence type="inferred from homology"/>
<comment type="caution">
    <text evidence="3">The sequence shown here is derived from an EMBL/GenBank/DDBJ whole genome shotgun (WGS) entry which is preliminary data.</text>
</comment>
<dbReference type="PANTHER" id="PTHR30203">
    <property type="entry name" value="OUTER MEMBRANE CATION EFFLUX PROTEIN"/>
    <property type="match status" value="1"/>
</dbReference>
<keyword evidence="2" id="KW-0732">Signal</keyword>
<dbReference type="PROSITE" id="PS51257">
    <property type="entry name" value="PROKAR_LIPOPROTEIN"/>
    <property type="match status" value="1"/>
</dbReference>
<dbReference type="Gene3D" id="2.20.200.10">
    <property type="entry name" value="Outer membrane efflux proteins (OEP)"/>
    <property type="match status" value="1"/>
</dbReference>
<keyword evidence="2" id="KW-0472">Membrane</keyword>
<evidence type="ECO:0000256" key="2">
    <source>
        <dbReference type="RuleBase" id="RU362097"/>
    </source>
</evidence>
<dbReference type="EMBL" id="JACZZA010000012">
    <property type="protein sequence ID" value="MBE1162055.1"/>
    <property type="molecule type" value="Genomic_DNA"/>
</dbReference>
<keyword evidence="2" id="KW-1134">Transmembrane beta strand</keyword>
<dbReference type="InterPro" id="IPR003423">
    <property type="entry name" value="OMP_efflux"/>
</dbReference>
<dbReference type="SUPFAM" id="SSF56954">
    <property type="entry name" value="Outer membrane efflux proteins (OEP)"/>
    <property type="match status" value="1"/>
</dbReference>
<evidence type="ECO:0000256" key="1">
    <source>
        <dbReference type="ARBA" id="ARBA00007613"/>
    </source>
</evidence>
<dbReference type="Proteomes" id="UP000651010">
    <property type="component" value="Unassembled WGS sequence"/>
</dbReference>
<keyword evidence="2" id="KW-0812">Transmembrane</keyword>
<sequence length="477" mass="50829">MTRLLRNTALFAALALAGCASVGPDYKTPATPAAQVQNVDAARESAAQFQAAWWKQFNDPVLDALIQRAAKGSLDLRIAAARLQESRALLGTAKSDQIPTISTDVSYSRALEQQPGFGNQRVPVDTYQAGFDASWELDLFGGVRRSVEAARADLGASQASMQDAQVSLFAEVARNYFELRGAQQRLAIAQRNIDNQADTLKLIQARAQIGTASEQDVASASAQLSAARAQLPVLDTQAHAYAYRLAVLLGERPGELDVDVSPSTFKPIASVLPIGEAGDVLSRRPDVRVAERQYAAATARIGVAKADFFPHISLGGFVGFLAGRSNDFGGPASRAFSVGPSITWNGLNVERVRSNLHASEARADAAEANYQQTVLQAIEDVDNAVVGYNAEHARIEQLIAQSAQSKRAADLARIRYQEGATGYLELLDAERVQLAAEDDLAQSQAAIDTRAVALYKALGGGWQACGDASCSDVAQAK</sequence>
<evidence type="ECO:0000313" key="3">
    <source>
        <dbReference type="EMBL" id="MBE1162055.1"/>
    </source>
</evidence>
<comment type="similarity">
    <text evidence="1 2">Belongs to the outer membrane factor (OMF) (TC 1.B.17) family.</text>
</comment>
<accession>A0ABR9GDD9</accession>
<keyword evidence="2" id="KW-0449">Lipoprotein</keyword>
<name>A0ABR9GDD9_9GAMM</name>
<dbReference type="NCBIfam" id="TIGR01845">
    <property type="entry name" value="outer_NodT"/>
    <property type="match status" value="1"/>
</dbReference>
<feature type="chain" id="PRO_5044952142" evidence="2">
    <location>
        <begin position="23"/>
        <end position="477"/>
    </location>
</feature>
<dbReference type="RefSeq" id="WP_192556904.1">
    <property type="nucleotide sequence ID" value="NZ_JACZZA010000012.1"/>
</dbReference>
<reference evidence="3 4" key="1">
    <citation type="submission" date="2020-09" db="EMBL/GenBank/DDBJ databases">
        <title>Dyella sp. 7MK23 isolated from forest soil.</title>
        <authorList>
            <person name="Fu J."/>
        </authorList>
    </citation>
    <scope>NUCLEOTIDE SEQUENCE [LARGE SCALE GENOMIC DNA]</scope>
    <source>
        <strain evidence="3 4">7MK23</strain>
    </source>
</reference>
<keyword evidence="2" id="KW-0564">Palmitate</keyword>
<evidence type="ECO:0000313" key="4">
    <source>
        <dbReference type="Proteomes" id="UP000651010"/>
    </source>
</evidence>
<dbReference type="InterPro" id="IPR010131">
    <property type="entry name" value="MdtP/NodT-like"/>
</dbReference>